<gene>
    <name evidence="3" type="ORF">SAMN04488121_102107</name>
</gene>
<dbReference type="EMBL" id="FNBN01000002">
    <property type="protein sequence ID" value="SDF50141.1"/>
    <property type="molecule type" value="Genomic_DNA"/>
</dbReference>
<feature type="domain" description="AAA+ ATPase" evidence="2">
    <location>
        <begin position="27"/>
        <end position="193"/>
    </location>
</feature>
<dbReference type="InterPro" id="IPR052989">
    <property type="entry name" value="Mg-chelatase_DI-like"/>
</dbReference>
<dbReference type="CDD" id="cd00009">
    <property type="entry name" value="AAA"/>
    <property type="match status" value="1"/>
</dbReference>
<dbReference type="PANTHER" id="PTHR35023">
    <property type="entry name" value="CHELATASE-RELATED"/>
    <property type="match status" value="1"/>
</dbReference>
<dbReference type="OrthoDB" id="9775079at2"/>
<dbReference type="AlphaFoldDB" id="A0A1G7LL39"/>
<feature type="compositionally biased region" description="Basic and acidic residues" evidence="1">
    <location>
        <begin position="298"/>
        <end position="314"/>
    </location>
</feature>
<reference evidence="4" key="1">
    <citation type="submission" date="2016-10" db="EMBL/GenBank/DDBJ databases">
        <authorList>
            <person name="Varghese N."/>
            <person name="Submissions S."/>
        </authorList>
    </citation>
    <scope>NUCLEOTIDE SEQUENCE [LARGE SCALE GENOMIC DNA]</scope>
    <source>
        <strain evidence="4">DSM 527</strain>
    </source>
</reference>
<dbReference type="InterPro" id="IPR027417">
    <property type="entry name" value="P-loop_NTPase"/>
</dbReference>
<dbReference type="SUPFAM" id="SSF52540">
    <property type="entry name" value="P-loop containing nucleoside triphosphate hydrolases"/>
    <property type="match status" value="1"/>
</dbReference>
<dbReference type="Proteomes" id="UP000199045">
    <property type="component" value="Unassembled WGS sequence"/>
</dbReference>
<organism evidence="3 4">
    <name type="scientific">Chitinophaga filiformis</name>
    <name type="common">Myxococcus filiformis</name>
    <name type="synonym">Flexibacter filiformis</name>
    <dbReference type="NCBI Taxonomy" id="104663"/>
    <lineage>
        <taxon>Bacteria</taxon>
        <taxon>Pseudomonadati</taxon>
        <taxon>Bacteroidota</taxon>
        <taxon>Chitinophagia</taxon>
        <taxon>Chitinophagales</taxon>
        <taxon>Chitinophagaceae</taxon>
        <taxon>Chitinophaga</taxon>
    </lineage>
</organism>
<protein>
    <submittedName>
        <fullName evidence="3">Magnesium chelatase subunit D</fullName>
    </submittedName>
</protein>
<dbReference type="Gene3D" id="1.10.8.80">
    <property type="entry name" value="Magnesium chelatase subunit I, C-Terminal domain"/>
    <property type="match status" value="1"/>
</dbReference>
<dbReference type="InterPro" id="IPR003593">
    <property type="entry name" value="AAA+_ATPase"/>
</dbReference>
<accession>A0A1G7LL39</accession>
<proteinExistence type="predicted"/>
<sequence length="314" mass="35563">MRSFPFTAIYAQEDFKLALILCMIDPGLGGVLALGDKGTGKTTTVRGLSQLMQRSITDFPFVNLPIGATEDRVLGTIRLDILINEKRTEVQQGLLAAANQGILYIDEVNLLNDYLMDVLLDAAASGGYHLERDTISKWFESKFCLVGTMNPEEGELRPQLLDRFGLSVTVKTPMDRLDRMEIINRRLQFDTDTPAFLKKYDAQEQQLVQQIMYAREQLKEVSYSDIILANIADTCIQYQVEGLRADILLLKAARAHAAFYGKKEVSTDDIHRVMPFVLSHRSKHYSSTQNTPQQRESQSPREEKEGDSIRIRIN</sequence>
<dbReference type="RefSeq" id="WP_089830192.1">
    <property type="nucleotide sequence ID" value="NZ_FNBN01000002.1"/>
</dbReference>
<dbReference type="InterPro" id="IPR041628">
    <property type="entry name" value="ChlI/MoxR_AAA_lid"/>
</dbReference>
<name>A0A1G7LL39_CHIFI</name>
<dbReference type="Pfam" id="PF17863">
    <property type="entry name" value="AAA_lid_2"/>
    <property type="match status" value="1"/>
</dbReference>
<dbReference type="GO" id="GO:0005524">
    <property type="term" value="F:ATP binding"/>
    <property type="evidence" value="ECO:0007669"/>
    <property type="project" value="InterPro"/>
</dbReference>
<dbReference type="PANTHER" id="PTHR35023:SF1">
    <property type="entry name" value="MG-PROTOPORPHYRIN IX CHELATASE"/>
    <property type="match status" value="1"/>
</dbReference>
<dbReference type="STRING" id="104663.SAMN04488121_102107"/>
<dbReference type="Pfam" id="PF07728">
    <property type="entry name" value="AAA_5"/>
    <property type="match status" value="1"/>
</dbReference>
<evidence type="ECO:0000313" key="3">
    <source>
        <dbReference type="EMBL" id="SDF50141.1"/>
    </source>
</evidence>
<feature type="region of interest" description="Disordered" evidence="1">
    <location>
        <begin position="281"/>
        <end position="314"/>
    </location>
</feature>
<dbReference type="InterPro" id="IPR011704">
    <property type="entry name" value="ATPase_dyneun-rel_AAA"/>
</dbReference>
<evidence type="ECO:0000313" key="4">
    <source>
        <dbReference type="Proteomes" id="UP000199045"/>
    </source>
</evidence>
<dbReference type="GO" id="GO:0016887">
    <property type="term" value="F:ATP hydrolysis activity"/>
    <property type="evidence" value="ECO:0007669"/>
    <property type="project" value="InterPro"/>
</dbReference>
<evidence type="ECO:0000256" key="1">
    <source>
        <dbReference type="SAM" id="MobiDB-lite"/>
    </source>
</evidence>
<evidence type="ECO:0000259" key="2">
    <source>
        <dbReference type="SMART" id="SM00382"/>
    </source>
</evidence>
<dbReference type="Gene3D" id="3.40.50.300">
    <property type="entry name" value="P-loop containing nucleotide triphosphate hydrolases"/>
    <property type="match status" value="1"/>
</dbReference>
<feature type="compositionally biased region" description="Polar residues" evidence="1">
    <location>
        <begin position="285"/>
        <end position="297"/>
    </location>
</feature>
<dbReference type="SMART" id="SM00382">
    <property type="entry name" value="AAA"/>
    <property type="match status" value="1"/>
</dbReference>